<dbReference type="Proteomes" id="UP000193944">
    <property type="component" value="Unassembled WGS sequence"/>
</dbReference>
<protein>
    <recommendedName>
        <fullName evidence="7">RING-type domain-containing protein</fullName>
    </recommendedName>
</protein>
<gene>
    <name evidence="8" type="ORF">BCR32DRAFT_296680</name>
</gene>
<feature type="transmembrane region" description="Helical" evidence="6">
    <location>
        <begin position="237"/>
        <end position="261"/>
    </location>
</feature>
<dbReference type="AlphaFoldDB" id="A0A1Y1WQF8"/>
<dbReference type="InterPro" id="IPR001841">
    <property type="entry name" value="Znf_RING"/>
</dbReference>
<feature type="compositionally biased region" description="Low complexity" evidence="5">
    <location>
        <begin position="73"/>
        <end position="91"/>
    </location>
</feature>
<dbReference type="InterPro" id="IPR013083">
    <property type="entry name" value="Znf_RING/FYVE/PHD"/>
</dbReference>
<feature type="transmembrane region" description="Helical" evidence="6">
    <location>
        <begin position="325"/>
        <end position="356"/>
    </location>
</feature>
<accession>A0A1Y1WQF8</accession>
<feature type="domain" description="RING-type" evidence="7">
    <location>
        <begin position="386"/>
        <end position="427"/>
    </location>
</feature>
<keyword evidence="1" id="KW-0479">Metal-binding</keyword>
<keyword evidence="6" id="KW-0812">Transmembrane</keyword>
<keyword evidence="3" id="KW-0862">Zinc</keyword>
<dbReference type="OrthoDB" id="8062037at2759"/>
<dbReference type="CDD" id="cd16454">
    <property type="entry name" value="RING-H2_PA-TM-RING"/>
    <property type="match status" value="1"/>
</dbReference>
<keyword evidence="2 4" id="KW-0863">Zinc-finger</keyword>
<evidence type="ECO:0000259" key="7">
    <source>
        <dbReference type="PROSITE" id="PS50089"/>
    </source>
</evidence>
<evidence type="ECO:0000256" key="3">
    <source>
        <dbReference type="ARBA" id="ARBA00022833"/>
    </source>
</evidence>
<evidence type="ECO:0000256" key="2">
    <source>
        <dbReference type="ARBA" id="ARBA00022771"/>
    </source>
</evidence>
<dbReference type="Pfam" id="PF13639">
    <property type="entry name" value="zf-RING_2"/>
    <property type="match status" value="1"/>
</dbReference>
<proteinExistence type="predicted"/>
<feature type="transmembrane region" description="Helical" evidence="6">
    <location>
        <begin position="204"/>
        <end position="225"/>
    </location>
</feature>
<keyword evidence="6" id="KW-1133">Transmembrane helix</keyword>
<reference evidence="8 9" key="1">
    <citation type="submission" date="2016-08" db="EMBL/GenBank/DDBJ databases">
        <title>A Parts List for Fungal Cellulosomes Revealed by Comparative Genomics.</title>
        <authorList>
            <consortium name="DOE Joint Genome Institute"/>
            <person name="Haitjema C.H."/>
            <person name="Gilmore S.P."/>
            <person name="Henske J.K."/>
            <person name="Solomon K.V."/>
            <person name="De Groot R."/>
            <person name="Kuo A."/>
            <person name="Mondo S.J."/>
            <person name="Salamov A.A."/>
            <person name="Labutti K."/>
            <person name="Zhao Z."/>
            <person name="Chiniquy J."/>
            <person name="Barry K."/>
            <person name="Brewer H.M."/>
            <person name="Purvine S.O."/>
            <person name="Wright A.T."/>
            <person name="Boxma B."/>
            <person name="Van Alen T."/>
            <person name="Hackstein J.H."/>
            <person name="Baker S.E."/>
            <person name="Grigoriev I.V."/>
            <person name="O'Malley M.A."/>
        </authorList>
    </citation>
    <scope>NUCLEOTIDE SEQUENCE [LARGE SCALE GENOMIC DNA]</scope>
    <source>
        <strain evidence="8 9">S4</strain>
    </source>
</reference>
<evidence type="ECO:0000256" key="4">
    <source>
        <dbReference type="PROSITE-ProRule" id="PRU00175"/>
    </source>
</evidence>
<evidence type="ECO:0000256" key="6">
    <source>
        <dbReference type="SAM" id="Phobius"/>
    </source>
</evidence>
<keyword evidence="6" id="KW-0472">Membrane</keyword>
<evidence type="ECO:0000256" key="1">
    <source>
        <dbReference type="ARBA" id="ARBA00022723"/>
    </source>
</evidence>
<keyword evidence="9" id="KW-1185">Reference proteome</keyword>
<evidence type="ECO:0000313" key="9">
    <source>
        <dbReference type="Proteomes" id="UP000193944"/>
    </source>
</evidence>
<feature type="transmembrane region" description="Helical" evidence="6">
    <location>
        <begin position="281"/>
        <end position="305"/>
    </location>
</feature>
<evidence type="ECO:0000256" key="5">
    <source>
        <dbReference type="SAM" id="MobiDB-lite"/>
    </source>
</evidence>
<sequence>MEETNKVNINVSEELTKKENDYQSLDLDSIIIENKIVENNINTSNYKYVSNNSNMNENFCINRCDSCACSSSSGSSSSSSSQRKSNSSCNSKTPINRDNNDDGEECDIINNSFLNKNASSSETIISKESSSSSLHNSLYNEKQELNQTNTNNDNIVFINDENNNIISTIQNDNMTTISNGSNNFNDLTRQELEPTHVAWNSWKLWCLIKLLFSVLIILFGARGLIIDYSKTCYNNFIFFSLCYIVISTIQIIINILLIVYLPHKIYQINYSMHRRLYISKVLWLIQGFIDVLQLIMIPIGIRILKGASNICFDGIRTYPSSSYDFIYYITLISSCIYVLFVSLILILPCWTLFILLPKYEGVSMSQFKKINTIEVTNAVIEQEPFCVICMEEFKLKSKVKQLPCNHIYHKKCISIWFAEHNKCPTCRYEIE</sequence>
<dbReference type="SUPFAM" id="SSF57850">
    <property type="entry name" value="RING/U-box"/>
    <property type="match status" value="1"/>
</dbReference>
<dbReference type="GO" id="GO:0008270">
    <property type="term" value="F:zinc ion binding"/>
    <property type="evidence" value="ECO:0007669"/>
    <property type="project" value="UniProtKB-KW"/>
</dbReference>
<feature type="region of interest" description="Disordered" evidence="5">
    <location>
        <begin position="73"/>
        <end position="103"/>
    </location>
</feature>
<dbReference type="EMBL" id="MCFG01000337">
    <property type="protein sequence ID" value="ORX75773.1"/>
    <property type="molecule type" value="Genomic_DNA"/>
</dbReference>
<comment type="caution">
    <text evidence="8">The sequence shown here is derived from an EMBL/GenBank/DDBJ whole genome shotgun (WGS) entry which is preliminary data.</text>
</comment>
<organism evidence="8 9">
    <name type="scientific">Anaeromyces robustus</name>
    <dbReference type="NCBI Taxonomy" id="1754192"/>
    <lineage>
        <taxon>Eukaryota</taxon>
        <taxon>Fungi</taxon>
        <taxon>Fungi incertae sedis</taxon>
        <taxon>Chytridiomycota</taxon>
        <taxon>Chytridiomycota incertae sedis</taxon>
        <taxon>Neocallimastigomycetes</taxon>
        <taxon>Neocallimastigales</taxon>
        <taxon>Neocallimastigaceae</taxon>
        <taxon>Anaeromyces</taxon>
    </lineage>
</organism>
<dbReference type="STRING" id="1754192.A0A1Y1WQF8"/>
<dbReference type="PANTHER" id="PTHR15710">
    <property type="entry name" value="E3 UBIQUITIN-PROTEIN LIGASE PRAJA"/>
    <property type="match status" value="1"/>
</dbReference>
<name>A0A1Y1WQF8_9FUNG</name>
<dbReference type="PROSITE" id="PS50089">
    <property type="entry name" value="ZF_RING_2"/>
    <property type="match status" value="1"/>
</dbReference>
<dbReference type="Gene3D" id="3.30.40.10">
    <property type="entry name" value="Zinc/RING finger domain, C3HC4 (zinc finger)"/>
    <property type="match status" value="1"/>
</dbReference>
<reference evidence="8 9" key="2">
    <citation type="submission" date="2016-08" db="EMBL/GenBank/DDBJ databases">
        <title>Pervasive Adenine N6-methylation of Active Genes in Fungi.</title>
        <authorList>
            <consortium name="DOE Joint Genome Institute"/>
            <person name="Mondo S.J."/>
            <person name="Dannebaum R.O."/>
            <person name="Kuo R.C."/>
            <person name="Labutti K."/>
            <person name="Haridas S."/>
            <person name="Kuo A."/>
            <person name="Salamov A."/>
            <person name="Ahrendt S.R."/>
            <person name="Lipzen A."/>
            <person name="Sullivan W."/>
            <person name="Andreopoulos W.B."/>
            <person name="Clum A."/>
            <person name="Lindquist E."/>
            <person name="Daum C."/>
            <person name="Ramamoorthy G.K."/>
            <person name="Gryganskyi A."/>
            <person name="Culley D."/>
            <person name="Magnuson J.K."/>
            <person name="James T.Y."/>
            <person name="O'Malley M.A."/>
            <person name="Stajich J.E."/>
            <person name="Spatafora J.W."/>
            <person name="Visel A."/>
            <person name="Grigoriev I.V."/>
        </authorList>
    </citation>
    <scope>NUCLEOTIDE SEQUENCE [LARGE SCALE GENOMIC DNA]</scope>
    <source>
        <strain evidence="8 9">S4</strain>
    </source>
</reference>
<dbReference type="SMART" id="SM00184">
    <property type="entry name" value="RING"/>
    <property type="match status" value="1"/>
</dbReference>
<evidence type="ECO:0000313" key="8">
    <source>
        <dbReference type="EMBL" id="ORX75773.1"/>
    </source>
</evidence>